<name>A0A9P7CVF0_9AGAM</name>
<organism evidence="1 2">
    <name type="scientific">Suillus placidus</name>
    <dbReference type="NCBI Taxonomy" id="48579"/>
    <lineage>
        <taxon>Eukaryota</taxon>
        <taxon>Fungi</taxon>
        <taxon>Dikarya</taxon>
        <taxon>Basidiomycota</taxon>
        <taxon>Agaricomycotina</taxon>
        <taxon>Agaricomycetes</taxon>
        <taxon>Agaricomycetidae</taxon>
        <taxon>Boletales</taxon>
        <taxon>Suillineae</taxon>
        <taxon>Suillaceae</taxon>
        <taxon>Suillus</taxon>
    </lineage>
</organism>
<comment type="caution">
    <text evidence="1">The sequence shown here is derived from an EMBL/GenBank/DDBJ whole genome shotgun (WGS) entry which is preliminary data.</text>
</comment>
<proteinExistence type="predicted"/>
<accession>A0A9P7CVF0</accession>
<dbReference type="EMBL" id="JABBWD010000654">
    <property type="protein sequence ID" value="KAG1759013.1"/>
    <property type="molecule type" value="Genomic_DNA"/>
</dbReference>
<evidence type="ECO:0000313" key="2">
    <source>
        <dbReference type="Proteomes" id="UP000714275"/>
    </source>
</evidence>
<reference evidence="1" key="1">
    <citation type="journal article" date="2020" name="New Phytol.">
        <title>Comparative genomics reveals dynamic genome evolution in host specialist ectomycorrhizal fungi.</title>
        <authorList>
            <person name="Lofgren L.A."/>
            <person name="Nguyen N.H."/>
            <person name="Vilgalys R."/>
            <person name="Ruytinx J."/>
            <person name="Liao H.L."/>
            <person name="Branco S."/>
            <person name="Kuo A."/>
            <person name="LaButti K."/>
            <person name="Lipzen A."/>
            <person name="Andreopoulos W."/>
            <person name="Pangilinan J."/>
            <person name="Riley R."/>
            <person name="Hundley H."/>
            <person name="Na H."/>
            <person name="Barry K."/>
            <person name="Grigoriev I.V."/>
            <person name="Stajich J.E."/>
            <person name="Kennedy P.G."/>
        </authorList>
    </citation>
    <scope>NUCLEOTIDE SEQUENCE</scope>
    <source>
        <strain evidence="1">DOB743</strain>
    </source>
</reference>
<dbReference type="AlphaFoldDB" id="A0A9P7CVF0"/>
<keyword evidence="2" id="KW-1185">Reference proteome</keyword>
<sequence>MHSRTTTPTAPEVIVLSEEPFYEKRHSIFLFLVESFGLAMVDQRRSHLVEHTCYQDHPQTDFANLGTSLSFTVHHDPHIFLAALNSSITRFAMQTGIETSSSRAKKCSS</sequence>
<evidence type="ECO:0000313" key="1">
    <source>
        <dbReference type="EMBL" id="KAG1759013.1"/>
    </source>
</evidence>
<protein>
    <submittedName>
        <fullName evidence="1">Uncharacterized protein</fullName>
    </submittedName>
</protein>
<gene>
    <name evidence="1" type="ORF">EV702DRAFT_1208310</name>
</gene>
<dbReference type="Proteomes" id="UP000714275">
    <property type="component" value="Unassembled WGS sequence"/>
</dbReference>